<feature type="transmembrane region" description="Helical" evidence="8">
    <location>
        <begin position="214"/>
        <end position="238"/>
    </location>
</feature>
<evidence type="ECO:0000256" key="7">
    <source>
        <dbReference type="ARBA" id="ARBA00023136"/>
    </source>
</evidence>
<comment type="subcellular location">
    <subcellularLocation>
        <location evidence="1">Membrane</location>
        <topology evidence="1">Multi-pass membrane protein</topology>
    </subcellularLocation>
</comment>
<keyword evidence="6 8" id="KW-1133">Transmembrane helix</keyword>
<feature type="transmembrane region" description="Helical" evidence="8">
    <location>
        <begin position="36"/>
        <end position="54"/>
    </location>
</feature>
<protein>
    <submittedName>
        <fullName evidence="9">Germination protein GerKB</fullName>
    </submittedName>
</protein>
<feature type="transmembrane region" description="Helical" evidence="8">
    <location>
        <begin position="140"/>
        <end position="159"/>
    </location>
</feature>
<keyword evidence="7 8" id="KW-0472">Membrane</keyword>
<evidence type="ECO:0000256" key="6">
    <source>
        <dbReference type="ARBA" id="ARBA00022989"/>
    </source>
</evidence>
<feature type="transmembrane region" description="Helical" evidence="8">
    <location>
        <begin position="179"/>
        <end position="202"/>
    </location>
</feature>
<keyword evidence="3" id="KW-0813">Transport</keyword>
<dbReference type="RefSeq" id="WP_264850128.1">
    <property type="nucleotide sequence ID" value="NZ_BRXR01000001.1"/>
</dbReference>
<evidence type="ECO:0000256" key="5">
    <source>
        <dbReference type="ARBA" id="ARBA00022692"/>
    </source>
</evidence>
<dbReference type="EMBL" id="BRXR01000001">
    <property type="protein sequence ID" value="GLC30850.1"/>
    <property type="molecule type" value="Genomic_DNA"/>
</dbReference>
<gene>
    <name evidence="9" type="primary">gerKB_1</name>
    <name evidence="9" type="ORF">bsdE14_22600</name>
</gene>
<comment type="similarity">
    <text evidence="2">Belongs to the amino acid-polyamine-organocation (APC) superfamily. Spore germination protein (SGP) (TC 2.A.3.9) family.</text>
</comment>
<reference evidence="9 10" key="1">
    <citation type="journal article" date="2024" name="Int. J. Syst. Evol. Microbiol.">
        <title>Clostridium omnivorum sp. nov., isolated from anoxic soil under the treatment of reductive soil disinfestation.</title>
        <authorList>
            <person name="Ueki A."/>
            <person name="Tonouchi A."/>
            <person name="Kaku N."/>
            <person name="Honma S."/>
            <person name="Ueki K."/>
        </authorList>
    </citation>
    <scope>NUCLEOTIDE SEQUENCE [LARGE SCALE GENOMIC DNA]</scope>
    <source>
        <strain evidence="9 10">E14</strain>
    </source>
</reference>
<feature type="transmembrane region" description="Helical" evidence="8">
    <location>
        <begin position="101"/>
        <end position="128"/>
    </location>
</feature>
<dbReference type="PANTHER" id="PTHR34975:SF2">
    <property type="entry name" value="SPORE GERMINATION PROTEIN A2"/>
    <property type="match status" value="1"/>
</dbReference>
<feature type="transmembrane region" description="Helical" evidence="8">
    <location>
        <begin position="266"/>
        <end position="288"/>
    </location>
</feature>
<feature type="transmembrane region" description="Helical" evidence="8">
    <location>
        <begin position="12"/>
        <end position="30"/>
    </location>
</feature>
<comment type="caution">
    <text evidence="9">The sequence shown here is derived from an EMBL/GenBank/DDBJ whole genome shotgun (WGS) entry which is preliminary data.</text>
</comment>
<sequence>MEKEIITSKQAVAMLILFITNGTLIFPSGVEAQKDIWIAIIVSILFGMLVSLMYSKLLTLFPGEDLYDILITLFGGFFGRIFCIIYIWFSFNISVLIIEDFFSFITTVTLPEMNIFIILIFPTALCAYALKNGIEVIGRFAELIVSSLIVLIIMAFMLLTPQMDGRNLMPVLEKGVTPILSGAFSLFSFPFGETIVFTALFSSLESTKDIKKSYLWGILIGGSLVLIAKTSDILTLGVERFSQYYFPSYASVSRVRVGEFIQRIEIIAGLTFAIGGLMKLCICMFTAVKGTAKLLNIKDYRFLVVPMCLLLMDCSFIFNKNIIELTNWTGTLWRYYSLPFELILPLFILFYALIAVKKKRKKKPSSSKKEQK</sequence>
<evidence type="ECO:0000313" key="9">
    <source>
        <dbReference type="EMBL" id="GLC30850.1"/>
    </source>
</evidence>
<organism evidence="9 10">
    <name type="scientific">Clostridium omnivorum</name>
    <dbReference type="NCBI Taxonomy" id="1604902"/>
    <lineage>
        <taxon>Bacteria</taxon>
        <taxon>Bacillati</taxon>
        <taxon>Bacillota</taxon>
        <taxon>Clostridia</taxon>
        <taxon>Eubacteriales</taxon>
        <taxon>Clostridiaceae</taxon>
        <taxon>Clostridium</taxon>
    </lineage>
</organism>
<dbReference type="Pfam" id="PF03845">
    <property type="entry name" value="Spore_permease"/>
    <property type="match status" value="1"/>
</dbReference>
<dbReference type="PANTHER" id="PTHR34975">
    <property type="entry name" value="SPORE GERMINATION PROTEIN A2"/>
    <property type="match status" value="1"/>
</dbReference>
<feature type="transmembrane region" description="Helical" evidence="8">
    <location>
        <begin position="66"/>
        <end position="89"/>
    </location>
</feature>
<evidence type="ECO:0000256" key="2">
    <source>
        <dbReference type="ARBA" id="ARBA00007998"/>
    </source>
</evidence>
<feature type="transmembrane region" description="Helical" evidence="8">
    <location>
        <begin position="300"/>
        <end position="318"/>
    </location>
</feature>
<feature type="transmembrane region" description="Helical" evidence="8">
    <location>
        <begin position="338"/>
        <end position="356"/>
    </location>
</feature>
<evidence type="ECO:0000256" key="4">
    <source>
        <dbReference type="ARBA" id="ARBA00022544"/>
    </source>
</evidence>
<evidence type="ECO:0000256" key="1">
    <source>
        <dbReference type="ARBA" id="ARBA00004141"/>
    </source>
</evidence>
<dbReference type="InterPro" id="IPR004761">
    <property type="entry name" value="Spore_GerAB"/>
</dbReference>
<evidence type="ECO:0000256" key="3">
    <source>
        <dbReference type="ARBA" id="ARBA00022448"/>
    </source>
</evidence>
<keyword evidence="10" id="KW-1185">Reference proteome</keyword>
<dbReference type="Proteomes" id="UP001208567">
    <property type="component" value="Unassembled WGS sequence"/>
</dbReference>
<dbReference type="NCBIfam" id="TIGR00912">
    <property type="entry name" value="2A0309"/>
    <property type="match status" value="1"/>
</dbReference>
<proteinExistence type="inferred from homology"/>
<name>A0ABQ5N744_9CLOT</name>
<keyword evidence="5 8" id="KW-0812">Transmembrane</keyword>
<keyword evidence="4" id="KW-0309">Germination</keyword>
<evidence type="ECO:0000313" key="10">
    <source>
        <dbReference type="Proteomes" id="UP001208567"/>
    </source>
</evidence>
<accession>A0ABQ5N744</accession>
<evidence type="ECO:0000256" key="8">
    <source>
        <dbReference type="SAM" id="Phobius"/>
    </source>
</evidence>